<keyword evidence="2 3" id="KW-0479">Metal-binding</keyword>
<dbReference type="InterPro" id="IPR034660">
    <property type="entry name" value="DinB/YfiT-like"/>
</dbReference>
<dbReference type="EMBL" id="PUGF01000022">
    <property type="protein sequence ID" value="PRC91496.1"/>
    <property type="molecule type" value="Genomic_DNA"/>
</dbReference>
<sequence length="167" mass="19318">MSTSKILISLFNYKSWANEEIFAALKNLNQVDHKNELHSAIRILNHIYVVDRIFNANLQGIKHGFTSTNTVETPSLENLWKDVHETDSWYIKYVSELDQNQLQDDLSFTFVDSDTGKMSREEMLFHLITHGGYHRGAVGRILAQLSIAPPRDVFTKFLHDTEPTRRI</sequence>
<proteinExistence type="inferred from homology"/>
<reference evidence="4 5" key="1">
    <citation type="submission" date="2018-02" db="EMBL/GenBank/DDBJ databases">
        <title>Solimicrobium silvestre gen. nov., sp. nov., isolated from alpine forest soil.</title>
        <authorList>
            <person name="Margesin R."/>
            <person name="Albuquerque L."/>
            <person name="Zhang D.-C."/>
            <person name="Froufe H.J.C."/>
            <person name="Severino R."/>
            <person name="Roxo I."/>
            <person name="Egas C."/>
            <person name="Da Costa M.S."/>
        </authorList>
    </citation>
    <scope>NUCLEOTIDE SEQUENCE [LARGE SCALE GENOMIC DNA]</scope>
    <source>
        <strain evidence="4 5">S20-91</strain>
    </source>
</reference>
<organism evidence="4 5">
    <name type="scientific">Solimicrobium silvestre</name>
    <dbReference type="NCBI Taxonomy" id="2099400"/>
    <lineage>
        <taxon>Bacteria</taxon>
        <taxon>Pseudomonadati</taxon>
        <taxon>Pseudomonadota</taxon>
        <taxon>Betaproteobacteria</taxon>
        <taxon>Burkholderiales</taxon>
        <taxon>Oxalobacteraceae</taxon>
        <taxon>Solimicrobium</taxon>
    </lineage>
</organism>
<dbReference type="OrthoDB" id="9807509at2"/>
<comment type="similarity">
    <text evidence="1">Belongs to the DinB family.</text>
</comment>
<dbReference type="SUPFAM" id="SSF109854">
    <property type="entry name" value="DinB/YfiT-like putative metalloenzymes"/>
    <property type="match status" value="1"/>
</dbReference>
<dbReference type="AlphaFoldDB" id="A0A2S9GV14"/>
<feature type="binding site" evidence="3">
    <location>
        <position position="130"/>
    </location>
    <ligand>
        <name>a divalent metal cation</name>
        <dbReference type="ChEBI" id="CHEBI:60240"/>
    </ligand>
</feature>
<comment type="caution">
    <text evidence="4">The sequence shown here is derived from an EMBL/GenBank/DDBJ whole genome shotgun (WGS) entry which is preliminary data.</text>
</comment>
<dbReference type="GO" id="GO:0046872">
    <property type="term" value="F:metal ion binding"/>
    <property type="evidence" value="ECO:0007669"/>
    <property type="project" value="UniProtKB-KW"/>
</dbReference>
<evidence type="ECO:0000256" key="1">
    <source>
        <dbReference type="ARBA" id="ARBA00008635"/>
    </source>
</evidence>
<evidence type="ECO:0000313" key="5">
    <source>
        <dbReference type="Proteomes" id="UP000237839"/>
    </source>
</evidence>
<evidence type="ECO:0000256" key="3">
    <source>
        <dbReference type="PIRSR" id="PIRSR607837-1"/>
    </source>
</evidence>
<feature type="binding site" evidence="3">
    <location>
        <position position="134"/>
    </location>
    <ligand>
        <name>a divalent metal cation</name>
        <dbReference type="ChEBI" id="CHEBI:60240"/>
    </ligand>
</feature>
<dbReference type="Gene3D" id="1.20.120.450">
    <property type="entry name" value="dinb family like domain"/>
    <property type="match status" value="1"/>
</dbReference>
<dbReference type="Proteomes" id="UP000237839">
    <property type="component" value="Unassembled WGS sequence"/>
</dbReference>
<protein>
    <submittedName>
        <fullName evidence="4">DinB family</fullName>
    </submittedName>
</protein>
<evidence type="ECO:0000313" key="4">
    <source>
        <dbReference type="EMBL" id="PRC91496.1"/>
    </source>
</evidence>
<evidence type="ECO:0000256" key="2">
    <source>
        <dbReference type="ARBA" id="ARBA00022723"/>
    </source>
</evidence>
<accession>A0A2S9GV14</accession>
<dbReference type="Pfam" id="PF05163">
    <property type="entry name" value="DinB"/>
    <property type="match status" value="1"/>
</dbReference>
<name>A0A2S9GV14_9BURK</name>
<dbReference type="InterPro" id="IPR007837">
    <property type="entry name" value="DinB"/>
</dbReference>
<feature type="binding site" evidence="3">
    <location>
        <position position="46"/>
    </location>
    <ligand>
        <name>a divalent metal cation</name>
        <dbReference type="ChEBI" id="CHEBI:60240"/>
    </ligand>
</feature>
<dbReference type="RefSeq" id="WP_105533522.1">
    <property type="nucleotide sequence ID" value="NZ_PUGF01000022.1"/>
</dbReference>
<dbReference type="PANTHER" id="PTHR37302:SF1">
    <property type="entry name" value="PROTEIN DINB"/>
    <property type="match status" value="1"/>
</dbReference>
<dbReference type="PANTHER" id="PTHR37302">
    <property type="entry name" value="SLR1116 PROTEIN"/>
    <property type="match status" value="1"/>
</dbReference>
<keyword evidence="5" id="KW-1185">Reference proteome</keyword>
<gene>
    <name evidence="4" type="ORF">S2091_3774</name>
</gene>